<dbReference type="InterPro" id="IPR058247">
    <property type="entry name" value="DUF1453"/>
</dbReference>
<feature type="transmembrane region" description="Helical" evidence="1">
    <location>
        <begin position="133"/>
        <end position="151"/>
    </location>
</feature>
<feature type="transmembrane region" description="Helical" evidence="1">
    <location>
        <begin position="42"/>
        <end position="61"/>
    </location>
</feature>
<dbReference type="RefSeq" id="WP_106532594.1">
    <property type="nucleotide sequence ID" value="NZ_PYAT01000003.1"/>
</dbReference>
<proteinExistence type="predicted"/>
<organism evidence="2 3">
    <name type="scientific">Planomicrobium soli</name>
    <dbReference type="NCBI Taxonomy" id="1176648"/>
    <lineage>
        <taxon>Bacteria</taxon>
        <taxon>Bacillati</taxon>
        <taxon>Bacillota</taxon>
        <taxon>Bacilli</taxon>
        <taxon>Bacillales</taxon>
        <taxon>Caryophanaceae</taxon>
        <taxon>Planomicrobium</taxon>
    </lineage>
</organism>
<dbReference type="OrthoDB" id="120091at2"/>
<dbReference type="PANTHER" id="PTHR39164:SF1">
    <property type="entry name" value="PROTEIN CCDC"/>
    <property type="match status" value="1"/>
</dbReference>
<protein>
    <submittedName>
        <fullName evidence="2">Membrane protein CcdC involved in cytochrome C biogenesis</fullName>
    </submittedName>
</protein>
<evidence type="ECO:0000256" key="1">
    <source>
        <dbReference type="SAM" id="Phobius"/>
    </source>
</evidence>
<gene>
    <name evidence="2" type="ORF">B0H99_103224</name>
</gene>
<name>A0A2P8H4H1_9BACL</name>
<accession>A0A2P8H4H1</accession>
<dbReference type="Pfam" id="PF07301">
    <property type="entry name" value="DUF1453"/>
    <property type="match status" value="1"/>
</dbReference>
<keyword evidence="1" id="KW-1133">Transmembrane helix</keyword>
<dbReference type="PANTHER" id="PTHR39164">
    <property type="entry name" value="PROTEIN CCDC"/>
    <property type="match status" value="1"/>
</dbReference>
<dbReference type="EMBL" id="PYAT01000003">
    <property type="protein sequence ID" value="PSL41090.1"/>
    <property type="molecule type" value="Genomic_DNA"/>
</dbReference>
<feature type="transmembrane region" description="Helical" evidence="1">
    <location>
        <begin position="102"/>
        <end position="121"/>
    </location>
</feature>
<dbReference type="AlphaFoldDB" id="A0A2P8H4H1"/>
<evidence type="ECO:0000313" key="2">
    <source>
        <dbReference type="EMBL" id="PSL41090.1"/>
    </source>
</evidence>
<keyword evidence="1" id="KW-0812">Transmembrane</keyword>
<comment type="caution">
    <text evidence="2">The sequence shown here is derived from an EMBL/GenBank/DDBJ whole genome shotgun (WGS) entry which is preliminary data.</text>
</comment>
<keyword evidence="1" id="KW-0472">Membrane</keyword>
<keyword evidence="3" id="KW-1185">Reference proteome</keyword>
<dbReference type="InterPro" id="IPR031306">
    <property type="entry name" value="CcdC"/>
</dbReference>
<evidence type="ECO:0000313" key="3">
    <source>
        <dbReference type="Proteomes" id="UP000242682"/>
    </source>
</evidence>
<dbReference type="Proteomes" id="UP000242682">
    <property type="component" value="Unassembled WGS sequence"/>
</dbReference>
<dbReference type="PIRSF" id="PIRSF021441">
    <property type="entry name" value="DUF1453"/>
    <property type="match status" value="1"/>
</dbReference>
<feature type="transmembrane region" description="Helical" evidence="1">
    <location>
        <begin position="67"/>
        <end position="90"/>
    </location>
</feature>
<reference evidence="2 3" key="1">
    <citation type="submission" date="2018-03" db="EMBL/GenBank/DDBJ databases">
        <title>Genomic Encyclopedia of Type Strains, Phase III (KMG-III): the genomes of soil and plant-associated and newly described type strains.</title>
        <authorList>
            <person name="Whitman W."/>
        </authorList>
    </citation>
    <scope>NUCLEOTIDE SEQUENCE [LARGE SCALE GENOMIC DNA]</scope>
    <source>
        <strain evidence="2 3">CGMCC 1.12259</strain>
    </source>
</reference>
<feature type="transmembrane region" description="Helical" evidence="1">
    <location>
        <begin position="12"/>
        <end position="30"/>
    </location>
</feature>
<sequence length="166" mass="18603">MFEMIPPELLLVVTSIGAVFMGIFVMVMRTKSAKKPASVKKIVLPPLFMSTGALMFIFPFFRVHPMQIFEALVVGMIFSTVLIWTSKFEIRDGDIYLKQSKAFVFILIGLLVVRLVGKAVLSTSVDIGELGGMFWILAFGMIVPWRIAMYIQYKKLADKTKSAVPS</sequence>